<dbReference type="GO" id="GO:0022857">
    <property type="term" value="F:transmembrane transporter activity"/>
    <property type="evidence" value="ECO:0007669"/>
    <property type="project" value="UniProtKB-UniRule"/>
</dbReference>
<dbReference type="PANTHER" id="PTHR34300">
    <property type="entry name" value="QUEUOSINE PRECURSOR TRANSPORTER-RELATED"/>
    <property type="match status" value="1"/>
</dbReference>
<protein>
    <recommendedName>
        <fullName evidence="1">Probable queuosine precursor transporter</fullName>
        <shortName evidence="1">Q precursor transporter</shortName>
    </recommendedName>
</protein>
<keyword evidence="1" id="KW-1003">Cell membrane</keyword>
<feature type="transmembrane region" description="Helical" evidence="1">
    <location>
        <begin position="50"/>
        <end position="72"/>
    </location>
</feature>
<comment type="similarity">
    <text evidence="1">Belongs to the vitamin uptake transporter (VUT/ECF) (TC 2.A.88) family. Q precursor transporter subfamily.</text>
</comment>
<dbReference type="Proteomes" id="UP000007939">
    <property type="component" value="Chromosome"/>
</dbReference>
<keyword evidence="1" id="KW-1133">Transmembrane helix</keyword>
<feature type="transmembrane region" description="Helical" evidence="1">
    <location>
        <begin position="84"/>
        <end position="107"/>
    </location>
</feature>
<dbReference type="HOGENOM" id="CLU_075503_2_1_12"/>
<gene>
    <name evidence="2" type="ordered locus">Spico_0678</name>
</gene>
<organism evidence="2 3">
    <name type="scientific">Parasphaerochaeta coccoides (strain ATCC BAA-1237 / DSM 17374 / SPN1)</name>
    <name type="common">Sphaerochaeta coccoides</name>
    <dbReference type="NCBI Taxonomy" id="760011"/>
    <lineage>
        <taxon>Bacteria</taxon>
        <taxon>Pseudomonadati</taxon>
        <taxon>Spirochaetota</taxon>
        <taxon>Spirochaetia</taxon>
        <taxon>Spirochaetales</taxon>
        <taxon>Sphaerochaetaceae</taxon>
        <taxon>Parasphaerochaeta</taxon>
    </lineage>
</organism>
<keyword evidence="1" id="KW-0812">Transmembrane</keyword>
<keyword evidence="1" id="KW-0813">Transport</keyword>
<dbReference type="eggNOG" id="COG1738">
    <property type="taxonomic scope" value="Bacteria"/>
</dbReference>
<comment type="subcellular location">
    <subcellularLocation>
        <location evidence="1">Cell inner membrane</location>
        <topology evidence="1">Multi-pass membrane protein</topology>
    </subcellularLocation>
</comment>
<dbReference type="KEGG" id="scc:Spico_0678"/>
<dbReference type="Pfam" id="PF02592">
    <property type="entry name" value="Vut_1"/>
    <property type="match status" value="1"/>
</dbReference>
<accession>F4GKZ1</accession>
<dbReference type="NCBIfam" id="TIGR00697">
    <property type="entry name" value="queuosine precursor transporter"/>
    <property type="match status" value="1"/>
</dbReference>
<reference evidence="3" key="1">
    <citation type="submission" date="2011-04" db="EMBL/GenBank/DDBJ databases">
        <title>The complete genome of Spirochaeta coccoides DSM 17374.</title>
        <authorList>
            <person name="Lucas S."/>
            <person name="Copeland A."/>
            <person name="Lapidus A."/>
            <person name="Bruce D."/>
            <person name="Goodwin L."/>
            <person name="Pitluck S."/>
            <person name="Peters L."/>
            <person name="Kyrpides N."/>
            <person name="Mavromatis K."/>
            <person name="Pagani I."/>
            <person name="Ivanova N."/>
            <person name="Ovchinnikova G."/>
            <person name="Lu M."/>
            <person name="Detter J.C."/>
            <person name="Tapia R."/>
            <person name="Han C."/>
            <person name="Land M."/>
            <person name="Hauser L."/>
            <person name="Markowitz V."/>
            <person name="Cheng J.-F."/>
            <person name="Hugenholtz P."/>
            <person name="Woyke T."/>
            <person name="Wu D."/>
            <person name="Spring S."/>
            <person name="Schroeder M."/>
            <person name="Brambilla E."/>
            <person name="Klenk H.-P."/>
            <person name="Eisen J.A."/>
        </authorList>
    </citation>
    <scope>NUCLEOTIDE SEQUENCE [LARGE SCALE GENOMIC DNA]</scope>
    <source>
        <strain evidence="3">ATCC BAA-1237 / DSM 17374 / SPN1</strain>
    </source>
</reference>
<keyword evidence="1" id="KW-0472">Membrane</keyword>
<dbReference type="PANTHER" id="PTHR34300:SF2">
    <property type="entry name" value="QUEUOSINE PRECURSOR TRANSPORTER-RELATED"/>
    <property type="match status" value="1"/>
</dbReference>
<dbReference type="RefSeq" id="WP_013739300.1">
    <property type="nucleotide sequence ID" value="NC_015436.1"/>
</dbReference>
<name>F4GKZ1_PARC1</name>
<dbReference type="HAMAP" id="MF_02088">
    <property type="entry name" value="Q_prec_transport"/>
    <property type="match status" value="1"/>
</dbReference>
<feature type="transmembrane region" description="Helical" evidence="1">
    <location>
        <begin position="27"/>
        <end position="44"/>
    </location>
</feature>
<keyword evidence="3" id="KW-1185">Reference proteome</keyword>
<evidence type="ECO:0000313" key="2">
    <source>
        <dbReference type="EMBL" id="AEC01904.1"/>
    </source>
</evidence>
<dbReference type="EMBL" id="CP002659">
    <property type="protein sequence ID" value="AEC01904.1"/>
    <property type="molecule type" value="Genomic_DNA"/>
</dbReference>
<feature type="transmembrane region" description="Helical" evidence="1">
    <location>
        <begin position="6"/>
        <end position="22"/>
    </location>
</feature>
<feature type="transmembrane region" description="Helical" evidence="1">
    <location>
        <begin position="127"/>
        <end position="147"/>
    </location>
</feature>
<evidence type="ECO:0000256" key="1">
    <source>
        <dbReference type="HAMAP-Rule" id="MF_02088"/>
    </source>
</evidence>
<evidence type="ECO:0000313" key="3">
    <source>
        <dbReference type="Proteomes" id="UP000007939"/>
    </source>
</evidence>
<comment type="function">
    <text evidence="1">Involved in the import of queuosine (Q) precursors, required for Q precursor salvage.</text>
</comment>
<dbReference type="OrthoDB" id="9805479at2"/>
<proteinExistence type="inferred from homology"/>
<feature type="transmembrane region" description="Helical" evidence="1">
    <location>
        <begin position="191"/>
        <end position="209"/>
    </location>
</feature>
<keyword evidence="1" id="KW-0997">Cell inner membrane</keyword>
<dbReference type="AlphaFoldDB" id="F4GKZ1"/>
<feature type="transmembrane region" description="Helical" evidence="1">
    <location>
        <begin position="168"/>
        <end position="185"/>
    </location>
</feature>
<dbReference type="InterPro" id="IPR003744">
    <property type="entry name" value="YhhQ"/>
</dbReference>
<sequence length="244" mass="27321">MNELFSLIMLLFNFAVIMFAFRRWGRLGLYVWIPISVIIANIQVTKNVELLGLEATLGNIVFTSGALATDLLNEFYGPRHARRAVGIGFFSLVVMTGFMQVALWFTPASSDMAQEALSRIFGIMPRIAGASLAAYLVSNMFDIKVFAAIRGRFPGRRSLWFRKNVSTWASQFVDSLIFTFGAFWGVYETSVLWQILLTTCVFKWAVASLDTPFMYLGRKWVDAGYVSAADEKCGMTVTAGYDGR</sequence>
<reference evidence="2 3" key="2">
    <citation type="journal article" date="2012" name="Stand. Genomic Sci.">
        <title>Complete genome sequence of the termite hindgut bacterium Spirochaeta coccoides type strain (SPN1(T)), reclassification in the genus Sphaerochaeta as Sphaerochaeta coccoides comb. nov. and emendations of the family Spirochaetaceae and the genus Sphaerochaeta.</title>
        <authorList>
            <person name="Abt B."/>
            <person name="Han C."/>
            <person name="Scheuner C."/>
            <person name="Lu M."/>
            <person name="Lapidus A."/>
            <person name="Nolan M."/>
            <person name="Lucas S."/>
            <person name="Hammon N."/>
            <person name="Deshpande S."/>
            <person name="Cheng J.F."/>
            <person name="Tapia R."/>
            <person name="Goodwin L.A."/>
            <person name="Pitluck S."/>
            <person name="Liolios K."/>
            <person name="Pagani I."/>
            <person name="Ivanova N."/>
            <person name="Mavromatis K."/>
            <person name="Mikhailova N."/>
            <person name="Huntemann M."/>
            <person name="Pati A."/>
            <person name="Chen A."/>
            <person name="Palaniappan K."/>
            <person name="Land M."/>
            <person name="Hauser L."/>
            <person name="Brambilla E.M."/>
            <person name="Rohde M."/>
            <person name="Spring S."/>
            <person name="Gronow S."/>
            <person name="Goker M."/>
            <person name="Woyke T."/>
            <person name="Bristow J."/>
            <person name="Eisen J.A."/>
            <person name="Markowitz V."/>
            <person name="Hugenholtz P."/>
            <person name="Kyrpides N.C."/>
            <person name="Klenk H.P."/>
            <person name="Detter J.C."/>
        </authorList>
    </citation>
    <scope>NUCLEOTIDE SEQUENCE [LARGE SCALE GENOMIC DNA]</scope>
    <source>
        <strain evidence="3">ATCC BAA-1237 / DSM 17374 / SPN1</strain>
    </source>
</reference>
<dbReference type="GO" id="GO:0005886">
    <property type="term" value="C:plasma membrane"/>
    <property type="evidence" value="ECO:0007669"/>
    <property type="project" value="UniProtKB-SubCell"/>
</dbReference>